<accession>A0A6A6T0H8</accession>
<feature type="region of interest" description="Disordered" evidence="1">
    <location>
        <begin position="860"/>
        <end position="885"/>
    </location>
</feature>
<dbReference type="AlphaFoldDB" id="A0A6A6T0H8"/>
<feature type="compositionally biased region" description="Low complexity" evidence="1">
    <location>
        <begin position="657"/>
        <end position="670"/>
    </location>
</feature>
<dbReference type="OrthoDB" id="432953at2759"/>
<feature type="region of interest" description="Disordered" evidence="1">
    <location>
        <begin position="583"/>
        <end position="675"/>
    </location>
</feature>
<name>A0A6A6T0H8_9PLEO</name>
<evidence type="ECO:0000313" key="2">
    <source>
        <dbReference type="EMBL" id="KAF2652044.1"/>
    </source>
</evidence>
<sequence>MGASDSKLTFKQGIFRLSEPKQIPADDAYWTGFWELPESTEDVFSLFSPADIRRTRDNTLANLETLILAVTSRLCVLRNHPSFPDPELAPERDALNCIRVLTRLLPFIYEADHLESWEDSFFWGARRKRSRRGQLKPEVIFDEAEGNADPDQTPTPGEPEFEPAKPLAEEIIDTLIDLLFFSDFTLPKVSTGKNKVSYAIWQSGVGCNTPVASTKEFENNRTEILRLLLTLASKSMYMSANVLPVKGVKAITYMATCPDKQVVLSVLCSLLNTTLKYNPATWRVPYDHVVFKDQKQILVTYCLQLLLVLILYPIPEPGNGTPPKNFFRHFLGRLHRPQDFQFLVDGMTRILNQPLQATSSYLPGSQKSLTWAPEMIMLFWEVLQCNKRFRSFIIDTDRAHDFVVLVLYYAIDQRNDSSKQGLVRMCIFVLQTLSVEPQFGKSLNKTFEGQESLPASIRIPNFHGTYADYLITSIYTLLTTSKGKLDAIYPALLAIINNIAAYVQNLGRAPSSKLLHLFASMSSPSFLFANENNHTLLQSLLEALNAMVEHQYRKNPNLVYAIIRSRRKFQALRDFTLESGQEEIERQNQLKKEHGDESRRADSIDSLRSPTVSRTPTLSDVPEENAAFAIGDDDDSDAEAEHRSPEQTESSPKQSPSRGASRSGSIASSIDETVPLQLRGMSEKARGKMPVGQPAFSRQNSTTSLNSMAAPNLGANEFFTPSTAWVESWLPELPLHTLLMLISELAPKIPSTGGSNDTAAALKAIQESEVRGIEPAPIRVHLFEWSPLSLGWYESLLWGFVFAGEMLVSKGTAGVWNNTSIRLFKVQETAAQAPSLLAPRGAVDAVGSNLVQRIGSLNLRGTATQGPQRRPTNGGNNAPPTVRDV</sequence>
<proteinExistence type="predicted"/>
<dbReference type="EMBL" id="MU004411">
    <property type="protein sequence ID" value="KAF2652044.1"/>
    <property type="molecule type" value="Genomic_DNA"/>
</dbReference>
<dbReference type="GO" id="GO:0000138">
    <property type="term" value="C:Golgi trans cisterna"/>
    <property type="evidence" value="ECO:0007669"/>
    <property type="project" value="TreeGrafter"/>
</dbReference>
<keyword evidence="3" id="KW-1185">Reference proteome</keyword>
<feature type="compositionally biased region" description="Basic and acidic residues" evidence="1">
    <location>
        <begin position="583"/>
        <end position="605"/>
    </location>
</feature>
<reference evidence="2" key="1">
    <citation type="journal article" date="2020" name="Stud. Mycol.">
        <title>101 Dothideomycetes genomes: a test case for predicting lifestyles and emergence of pathogens.</title>
        <authorList>
            <person name="Haridas S."/>
            <person name="Albert R."/>
            <person name="Binder M."/>
            <person name="Bloem J."/>
            <person name="Labutti K."/>
            <person name="Salamov A."/>
            <person name="Andreopoulos B."/>
            <person name="Baker S."/>
            <person name="Barry K."/>
            <person name="Bills G."/>
            <person name="Bluhm B."/>
            <person name="Cannon C."/>
            <person name="Castanera R."/>
            <person name="Culley D."/>
            <person name="Daum C."/>
            <person name="Ezra D."/>
            <person name="Gonzalez J."/>
            <person name="Henrissat B."/>
            <person name="Kuo A."/>
            <person name="Liang C."/>
            <person name="Lipzen A."/>
            <person name="Lutzoni F."/>
            <person name="Magnuson J."/>
            <person name="Mondo S."/>
            <person name="Nolan M."/>
            <person name="Ohm R."/>
            <person name="Pangilinan J."/>
            <person name="Park H.-J."/>
            <person name="Ramirez L."/>
            <person name="Alfaro M."/>
            <person name="Sun H."/>
            <person name="Tritt A."/>
            <person name="Yoshinaga Y."/>
            <person name="Zwiers L.-H."/>
            <person name="Turgeon B."/>
            <person name="Goodwin S."/>
            <person name="Spatafora J."/>
            <person name="Crous P."/>
            <person name="Grigoriev I."/>
        </authorList>
    </citation>
    <scope>NUCLEOTIDE SEQUENCE</scope>
    <source>
        <strain evidence="2">CBS 122681</strain>
    </source>
</reference>
<feature type="compositionally biased region" description="Polar residues" evidence="1">
    <location>
        <begin position="860"/>
        <end position="879"/>
    </location>
</feature>
<feature type="compositionally biased region" description="Polar residues" evidence="1">
    <location>
        <begin position="606"/>
        <end position="618"/>
    </location>
</feature>
<dbReference type="Pfam" id="PF12722">
    <property type="entry name" value="Hid1"/>
    <property type="match status" value="1"/>
</dbReference>
<dbReference type="PANTHER" id="PTHR21575">
    <property type="entry name" value="PROTEIN HID1"/>
    <property type="match status" value="1"/>
</dbReference>
<gene>
    <name evidence="2" type="ORF">K491DRAFT_605673</name>
</gene>
<organism evidence="2 3">
    <name type="scientific">Lophiostoma macrostomum CBS 122681</name>
    <dbReference type="NCBI Taxonomy" id="1314788"/>
    <lineage>
        <taxon>Eukaryota</taxon>
        <taxon>Fungi</taxon>
        <taxon>Dikarya</taxon>
        <taxon>Ascomycota</taxon>
        <taxon>Pezizomycotina</taxon>
        <taxon>Dothideomycetes</taxon>
        <taxon>Pleosporomycetidae</taxon>
        <taxon>Pleosporales</taxon>
        <taxon>Lophiostomataceae</taxon>
        <taxon>Lophiostoma</taxon>
    </lineage>
</organism>
<dbReference type="PANTHER" id="PTHR21575:SF12">
    <property type="entry name" value="PROTEIN HID1"/>
    <property type="match status" value="1"/>
</dbReference>
<dbReference type="GO" id="GO:0005797">
    <property type="term" value="C:Golgi medial cisterna"/>
    <property type="evidence" value="ECO:0007669"/>
    <property type="project" value="TreeGrafter"/>
</dbReference>
<evidence type="ECO:0000313" key="3">
    <source>
        <dbReference type="Proteomes" id="UP000799324"/>
    </source>
</evidence>
<dbReference type="GO" id="GO:0016020">
    <property type="term" value="C:membrane"/>
    <property type="evidence" value="ECO:0007669"/>
    <property type="project" value="TreeGrafter"/>
</dbReference>
<dbReference type="InterPro" id="IPR026705">
    <property type="entry name" value="Hid-1/Ecm30"/>
</dbReference>
<feature type="compositionally biased region" description="Polar residues" evidence="1">
    <location>
        <begin position="647"/>
        <end position="656"/>
    </location>
</feature>
<evidence type="ECO:0000256" key="1">
    <source>
        <dbReference type="SAM" id="MobiDB-lite"/>
    </source>
</evidence>
<protein>
    <recommendedName>
        <fullName evidence="4">High-temperature-induced dauer-formation protein</fullName>
    </recommendedName>
</protein>
<dbReference type="Proteomes" id="UP000799324">
    <property type="component" value="Unassembled WGS sequence"/>
</dbReference>
<feature type="region of interest" description="Disordered" evidence="1">
    <location>
        <begin position="140"/>
        <end position="162"/>
    </location>
</feature>
<evidence type="ECO:0008006" key="4">
    <source>
        <dbReference type="Google" id="ProtNLM"/>
    </source>
</evidence>